<evidence type="ECO:0000256" key="4">
    <source>
        <dbReference type="ARBA" id="ARBA00022692"/>
    </source>
</evidence>
<evidence type="ECO:0000313" key="10">
    <source>
        <dbReference type="Proteomes" id="UP000192569"/>
    </source>
</evidence>
<evidence type="ECO:0000256" key="6">
    <source>
        <dbReference type="ARBA" id="ARBA00022989"/>
    </source>
</evidence>
<name>A0A1W1VZG5_9FIRM</name>
<dbReference type="Pfam" id="PF04647">
    <property type="entry name" value="AgrB"/>
    <property type="match status" value="1"/>
</dbReference>
<dbReference type="EMBL" id="LT838272">
    <property type="protein sequence ID" value="SMB98663.1"/>
    <property type="molecule type" value="Genomic_DNA"/>
</dbReference>
<gene>
    <name evidence="9" type="ORF">SAMN00808754_2475</name>
</gene>
<feature type="transmembrane region" description="Helical" evidence="8">
    <location>
        <begin position="80"/>
        <end position="99"/>
    </location>
</feature>
<evidence type="ECO:0000313" key="9">
    <source>
        <dbReference type="EMBL" id="SMB98663.1"/>
    </source>
</evidence>
<accession>A0A1W1VZG5</accession>
<evidence type="ECO:0000256" key="1">
    <source>
        <dbReference type="ARBA" id="ARBA00022475"/>
    </source>
</evidence>
<keyword evidence="7 8" id="KW-0472">Membrane</keyword>
<dbReference type="InterPro" id="IPR006741">
    <property type="entry name" value="AgrB"/>
</dbReference>
<keyword evidence="6 8" id="KW-1133">Transmembrane helix</keyword>
<reference evidence="9 10" key="1">
    <citation type="submission" date="2017-04" db="EMBL/GenBank/DDBJ databases">
        <authorList>
            <person name="Afonso C.L."/>
            <person name="Miller P.J."/>
            <person name="Scott M.A."/>
            <person name="Spackman E."/>
            <person name="Goraichik I."/>
            <person name="Dimitrov K.M."/>
            <person name="Suarez D.L."/>
            <person name="Swayne D.E."/>
        </authorList>
    </citation>
    <scope>NUCLEOTIDE SEQUENCE [LARGE SCALE GENOMIC DNA]</scope>
    <source>
        <strain evidence="9 10">ToBE</strain>
    </source>
</reference>
<proteinExistence type="predicted"/>
<protein>
    <submittedName>
        <fullName evidence="9">Accessory gene regulator B</fullName>
    </submittedName>
</protein>
<evidence type="ECO:0000256" key="2">
    <source>
        <dbReference type="ARBA" id="ARBA00022654"/>
    </source>
</evidence>
<feature type="transmembrane region" description="Helical" evidence="8">
    <location>
        <begin position="105"/>
        <end position="124"/>
    </location>
</feature>
<evidence type="ECO:0000256" key="5">
    <source>
        <dbReference type="ARBA" id="ARBA00022801"/>
    </source>
</evidence>
<dbReference type="GO" id="GO:0009372">
    <property type="term" value="P:quorum sensing"/>
    <property type="evidence" value="ECO:0007669"/>
    <property type="project" value="UniProtKB-KW"/>
</dbReference>
<keyword evidence="3" id="KW-0645">Protease</keyword>
<dbReference type="GO" id="GO:0008233">
    <property type="term" value="F:peptidase activity"/>
    <property type="evidence" value="ECO:0007669"/>
    <property type="project" value="UniProtKB-KW"/>
</dbReference>
<evidence type="ECO:0000256" key="8">
    <source>
        <dbReference type="SAM" id="Phobius"/>
    </source>
</evidence>
<dbReference type="GO" id="GO:0006508">
    <property type="term" value="P:proteolysis"/>
    <property type="evidence" value="ECO:0007669"/>
    <property type="project" value="UniProtKB-KW"/>
</dbReference>
<dbReference type="STRING" id="698762.SAMN00808754_2475"/>
<dbReference type="OrthoDB" id="2854767at2"/>
<keyword evidence="4 8" id="KW-0812">Transmembrane</keyword>
<keyword evidence="5" id="KW-0378">Hydrolase</keyword>
<evidence type="ECO:0000256" key="7">
    <source>
        <dbReference type="ARBA" id="ARBA00023136"/>
    </source>
</evidence>
<keyword evidence="1" id="KW-1003">Cell membrane</keyword>
<dbReference type="GO" id="GO:0016020">
    <property type="term" value="C:membrane"/>
    <property type="evidence" value="ECO:0007669"/>
    <property type="project" value="InterPro"/>
</dbReference>
<keyword evidence="2" id="KW-0673">Quorum sensing</keyword>
<keyword evidence="10" id="KW-1185">Reference proteome</keyword>
<dbReference type="SMART" id="SM00793">
    <property type="entry name" value="AgrB"/>
    <property type="match status" value="1"/>
</dbReference>
<feature type="transmembrane region" description="Helical" evidence="8">
    <location>
        <begin position="144"/>
        <end position="164"/>
    </location>
</feature>
<dbReference type="AlphaFoldDB" id="A0A1W1VZG5"/>
<evidence type="ECO:0000256" key="3">
    <source>
        <dbReference type="ARBA" id="ARBA00022670"/>
    </source>
</evidence>
<feature type="transmembrane region" description="Helical" evidence="8">
    <location>
        <begin position="176"/>
        <end position="198"/>
    </location>
</feature>
<dbReference type="Proteomes" id="UP000192569">
    <property type="component" value="Chromosome I"/>
</dbReference>
<dbReference type="RefSeq" id="WP_084666049.1">
    <property type="nucleotide sequence ID" value="NZ_LT838272.1"/>
</dbReference>
<organism evidence="9 10">
    <name type="scientific">Thermanaeromonas toyohensis ToBE</name>
    <dbReference type="NCBI Taxonomy" id="698762"/>
    <lineage>
        <taxon>Bacteria</taxon>
        <taxon>Bacillati</taxon>
        <taxon>Bacillota</taxon>
        <taxon>Clostridia</taxon>
        <taxon>Neomoorellales</taxon>
        <taxon>Neomoorellaceae</taxon>
        <taxon>Thermanaeromonas</taxon>
    </lineage>
</organism>
<sequence length="209" mass="23395">MGGSSLLNRAAHYLANESGRDVEIILFGLRLFLTSISGYIALIIIALLLRILPYVLAAAITASVFRIFSGGAHASSPLRCNLIGVSVFSVFGYLVKMYFHPNYNYTLLISIPIIMFLVGFYIIYRYVPAETPGKPISSQLQRRYLRIISFSLLTVWGIVSLWELSFVVEIIGRKMILSSCLGMAWQLFTLTPLGYRVVGKMDALLKHFT</sequence>